<feature type="domain" description="C2H2-type" evidence="3">
    <location>
        <begin position="334"/>
        <end position="362"/>
    </location>
</feature>
<dbReference type="GeneID" id="85465255"/>
<gene>
    <name evidence="4" type="ORF">BDP55DRAFT_754791</name>
</gene>
<feature type="compositionally biased region" description="Basic and acidic residues" evidence="2">
    <location>
        <begin position="227"/>
        <end position="236"/>
    </location>
</feature>
<feature type="region of interest" description="Disordered" evidence="2">
    <location>
        <begin position="217"/>
        <end position="236"/>
    </location>
</feature>
<evidence type="ECO:0000256" key="2">
    <source>
        <dbReference type="SAM" id="MobiDB-lite"/>
    </source>
</evidence>
<organism evidence="4 5">
    <name type="scientific">Colletotrichum godetiae</name>
    <dbReference type="NCBI Taxonomy" id="1209918"/>
    <lineage>
        <taxon>Eukaryota</taxon>
        <taxon>Fungi</taxon>
        <taxon>Dikarya</taxon>
        <taxon>Ascomycota</taxon>
        <taxon>Pezizomycotina</taxon>
        <taxon>Sordariomycetes</taxon>
        <taxon>Hypocreomycetidae</taxon>
        <taxon>Glomerellales</taxon>
        <taxon>Glomerellaceae</taxon>
        <taxon>Colletotrichum</taxon>
        <taxon>Colletotrichum acutatum species complex</taxon>
    </lineage>
</organism>
<feature type="region of interest" description="Disordered" evidence="2">
    <location>
        <begin position="271"/>
        <end position="302"/>
    </location>
</feature>
<keyword evidence="1" id="KW-0863">Zinc-finger</keyword>
<keyword evidence="1" id="KW-0862">Zinc</keyword>
<reference evidence="4" key="1">
    <citation type="submission" date="2021-06" db="EMBL/GenBank/DDBJ databases">
        <title>Comparative genomics, transcriptomics and evolutionary studies reveal genomic signatures of adaptation to plant cell wall in hemibiotrophic fungi.</title>
        <authorList>
            <consortium name="DOE Joint Genome Institute"/>
            <person name="Baroncelli R."/>
            <person name="Diaz J.F."/>
            <person name="Benocci T."/>
            <person name="Peng M."/>
            <person name="Battaglia E."/>
            <person name="Haridas S."/>
            <person name="Andreopoulos W."/>
            <person name="Labutti K."/>
            <person name="Pangilinan J."/>
            <person name="Floch G.L."/>
            <person name="Makela M.R."/>
            <person name="Henrissat B."/>
            <person name="Grigoriev I.V."/>
            <person name="Crouch J.A."/>
            <person name="De Vries R.P."/>
            <person name="Sukno S.A."/>
            <person name="Thon M.R."/>
        </authorList>
    </citation>
    <scope>NUCLEOTIDE SEQUENCE</scope>
    <source>
        <strain evidence="4">CBS 193.32</strain>
    </source>
</reference>
<dbReference type="AlphaFoldDB" id="A0AAJ0ET07"/>
<dbReference type="Proteomes" id="UP001224890">
    <property type="component" value="Unassembled WGS sequence"/>
</dbReference>
<dbReference type="EMBL" id="JAHMHR010000054">
    <property type="protein sequence ID" value="KAK1660018.1"/>
    <property type="molecule type" value="Genomic_DNA"/>
</dbReference>
<evidence type="ECO:0000256" key="1">
    <source>
        <dbReference type="PROSITE-ProRule" id="PRU00042"/>
    </source>
</evidence>
<evidence type="ECO:0000313" key="5">
    <source>
        <dbReference type="Proteomes" id="UP001224890"/>
    </source>
</evidence>
<evidence type="ECO:0000259" key="3">
    <source>
        <dbReference type="PROSITE" id="PS50157"/>
    </source>
</evidence>
<dbReference type="RefSeq" id="XP_060424782.1">
    <property type="nucleotide sequence ID" value="XM_060580729.1"/>
</dbReference>
<dbReference type="PROSITE" id="PS50157">
    <property type="entry name" value="ZINC_FINGER_C2H2_2"/>
    <property type="match status" value="1"/>
</dbReference>
<proteinExistence type="predicted"/>
<protein>
    <recommendedName>
        <fullName evidence="3">C2H2-type domain-containing protein</fullName>
    </recommendedName>
</protein>
<keyword evidence="1" id="KW-0479">Metal-binding</keyword>
<sequence>MNQHYYEEERQRLEYYWAQRSRMVGSLFYMPPELAYPEAVLDNPFASRRFMVGEEQVQSDHQGQDAHASSVQSVHDAFEDPRLGDNDYNENPFYAKHLDLNVMSPQQAENAVEGPAAQQHQHDAIQGSHYIPIDPDLENQSIIAVQPAQSALEEYRKALAGDSEHPNLSNVPPDYIYDFQASPMNFQPGHAGNINDLIKDGFSLVYPVYGPVFGPPAEHGDPAVVPQEHEGQEQHNHDADVNAHLQEDDNHNAAAGPRALAQDNNANHQATANVPAPRVRPRGRQSHNATLPRIQHNDDSNIPDPHHYGLFRVEARPPCQEITRTVRGEQKTLIQCNRCNKTRSRRDEMRWHLRKKHYGRYYPPHGCHMKKGREQALLDCP</sequence>
<accession>A0AAJ0ET07</accession>
<name>A0AAJ0ET07_9PEZI</name>
<comment type="caution">
    <text evidence="4">The sequence shown here is derived from an EMBL/GenBank/DDBJ whole genome shotgun (WGS) entry which is preliminary data.</text>
</comment>
<dbReference type="InterPro" id="IPR013087">
    <property type="entry name" value="Znf_C2H2_type"/>
</dbReference>
<evidence type="ECO:0000313" key="4">
    <source>
        <dbReference type="EMBL" id="KAK1660018.1"/>
    </source>
</evidence>
<keyword evidence="5" id="KW-1185">Reference proteome</keyword>
<dbReference type="GO" id="GO:0008270">
    <property type="term" value="F:zinc ion binding"/>
    <property type="evidence" value="ECO:0007669"/>
    <property type="project" value="UniProtKB-KW"/>
</dbReference>